<reference evidence="2 3" key="1">
    <citation type="submission" date="2018-11" db="EMBL/GenBank/DDBJ databases">
        <title>Draft genome sequences of potential pathogenic Clostridium perfringens from environmental surface water in the North West Province, South Africa.</title>
        <authorList>
            <person name="Fourie J.C.J."/>
            <person name="Sanko T.J."/>
            <person name="Bezuidenhout C."/>
            <person name="Mienie C."/>
            <person name="Adeleke R."/>
        </authorList>
    </citation>
    <scope>NUCLEOTIDE SEQUENCE [LARGE SCALE GENOMIC DNA]</scope>
    <source>
        <strain evidence="2 3">SC4-C13</strain>
    </source>
</reference>
<gene>
    <name evidence="2" type="ORF">EHZ11_15230</name>
</gene>
<dbReference type="EMBL" id="RQNR01000017">
    <property type="protein sequence ID" value="RQN22792.1"/>
    <property type="molecule type" value="Genomic_DNA"/>
</dbReference>
<evidence type="ECO:0000256" key="1">
    <source>
        <dbReference type="SAM" id="Coils"/>
    </source>
</evidence>
<organism evidence="2 3">
    <name type="scientific">Clostridium perfringens</name>
    <dbReference type="NCBI Taxonomy" id="1502"/>
    <lineage>
        <taxon>Bacteria</taxon>
        <taxon>Bacillati</taxon>
        <taxon>Bacillota</taxon>
        <taxon>Clostridia</taxon>
        <taxon>Eubacteriales</taxon>
        <taxon>Clostridiaceae</taxon>
        <taxon>Clostridium</taxon>
    </lineage>
</organism>
<keyword evidence="1" id="KW-0175">Coiled coil</keyword>
<feature type="coiled-coil region" evidence="1">
    <location>
        <begin position="26"/>
        <end position="60"/>
    </location>
</feature>
<dbReference type="AlphaFoldDB" id="A0AAE8FQW2"/>
<evidence type="ECO:0000313" key="3">
    <source>
        <dbReference type="Proteomes" id="UP000273641"/>
    </source>
</evidence>
<sequence>MAVVKRRTKPIDIFKKMSEEDERKEIQNQEIVEETIEETIEKIEEVIQEQQYNLENFKASKSKQKSVIRSNQGVVTIINTEKNGKRIVFPKDVMEELGNPPKILISCSDNAIAVGEKLPDNQNFLSIKYSKTKGTIYSAGTVNELTEMYQLDFRNKTSITFSEVKYTTYENHKVAIITID</sequence>
<dbReference type="Proteomes" id="UP000273641">
    <property type="component" value="Unassembled WGS sequence"/>
</dbReference>
<comment type="caution">
    <text evidence="2">The sequence shown here is derived from an EMBL/GenBank/DDBJ whole genome shotgun (WGS) entry which is preliminary data.</text>
</comment>
<evidence type="ECO:0000313" key="2">
    <source>
        <dbReference type="EMBL" id="RQN22792.1"/>
    </source>
</evidence>
<protein>
    <submittedName>
        <fullName evidence="2">Uncharacterized protein</fullName>
    </submittedName>
</protein>
<name>A0AAE8FQW2_CLOPF</name>
<proteinExistence type="predicted"/>
<accession>A0AAE8FQW2</accession>
<dbReference type="RefSeq" id="WP_124231089.1">
    <property type="nucleotide sequence ID" value="NZ_CATNZC010000003.1"/>
</dbReference>